<dbReference type="AlphaFoldDB" id="B2A116"/>
<dbReference type="InParanoid" id="B2A116"/>
<reference evidence="2 3" key="2">
    <citation type="journal article" date="2011" name="J. Bacteriol.">
        <title>Complete genome sequence of the anaerobic, halophilic alkalithermophile Natranaerobius thermophilus JW/NM-WN-LF.</title>
        <authorList>
            <person name="Zhao B."/>
            <person name="Mesbah N.M."/>
            <person name="Dalin E."/>
            <person name="Goodwin L."/>
            <person name="Nolan M."/>
            <person name="Pitluck S."/>
            <person name="Chertkov O."/>
            <person name="Brettin T.S."/>
            <person name="Han J."/>
            <person name="Larimer F.W."/>
            <person name="Land M.L."/>
            <person name="Hauser L."/>
            <person name="Kyrpides N."/>
            <person name="Wiegel J."/>
        </authorList>
    </citation>
    <scope>NUCLEOTIDE SEQUENCE [LARGE SCALE GENOMIC DNA]</scope>
    <source>
        <strain evidence="3">ATCC BAA-1301 / DSM 18059 / JW/NM-WN-LF</strain>
    </source>
</reference>
<name>B2A116_NATTJ</name>
<organism evidence="2 3">
    <name type="scientific">Natranaerobius thermophilus (strain ATCC BAA-1301 / DSM 18059 / JW/NM-WN-LF)</name>
    <dbReference type="NCBI Taxonomy" id="457570"/>
    <lineage>
        <taxon>Bacteria</taxon>
        <taxon>Bacillati</taxon>
        <taxon>Bacillota</taxon>
        <taxon>Clostridia</taxon>
        <taxon>Natranaerobiales</taxon>
        <taxon>Natranaerobiaceae</taxon>
        <taxon>Natranaerobius</taxon>
    </lineage>
</organism>
<dbReference type="HOGENOM" id="CLU_3155207_0_0_9"/>
<dbReference type="KEGG" id="nth:Nther_1055"/>
<accession>B2A116</accession>
<keyword evidence="1" id="KW-0472">Membrane</keyword>
<dbReference type="STRING" id="457570.Nther_1055"/>
<keyword evidence="1" id="KW-1133">Transmembrane helix</keyword>
<reference evidence="2 3" key="1">
    <citation type="submission" date="2008-04" db="EMBL/GenBank/DDBJ databases">
        <title>Complete sequence of chromosome of Natranaerobius thermophilus JW/NM-WN-LF.</title>
        <authorList>
            <consortium name="US DOE Joint Genome Institute"/>
            <person name="Copeland A."/>
            <person name="Lucas S."/>
            <person name="Lapidus A."/>
            <person name="Glavina del Rio T."/>
            <person name="Dalin E."/>
            <person name="Tice H."/>
            <person name="Bruce D."/>
            <person name="Goodwin L."/>
            <person name="Pitluck S."/>
            <person name="Chertkov O."/>
            <person name="Brettin T."/>
            <person name="Detter J.C."/>
            <person name="Han C."/>
            <person name="Kuske C.R."/>
            <person name="Schmutz J."/>
            <person name="Larimer F."/>
            <person name="Land M."/>
            <person name="Hauser L."/>
            <person name="Kyrpides N."/>
            <person name="Lykidis A."/>
            <person name="Mesbah N.M."/>
            <person name="Wiegel J."/>
        </authorList>
    </citation>
    <scope>NUCLEOTIDE SEQUENCE [LARGE SCALE GENOMIC DNA]</scope>
    <source>
        <strain evidence="3">ATCC BAA-1301 / DSM 18059 / JW/NM-WN-LF</strain>
    </source>
</reference>
<gene>
    <name evidence="2" type="ordered locus">Nther_1055</name>
</gene>
<dbReference type="EMBL" id="CP001034">
    <property type="protein sequence ID" value="ACB84639.1"/>
    <property type="molecule type" value="Genomic_DNA"/>
</dbReference>
<proteinExistence type="predicted"/>
<keyword evidence="1" id="KW-0812">Transmembrane</keyword>
<protein>
    <submittedName>
        <fullName evidence="2">Uncharacterized protein</fullName>
    </submittedName>
</protein>
<evidence type="ECO:0000256" key="1">
    <source>
        <dbReference type="SAM" id="Phobius"/>
    </source>
</evidence>
<sequence>MQFQNLLIEVEFRKKRLSQNRLQIVAFKQIFIFWVYVGTGVAIKQRKR</sequence>
<evidence type="ECO:0000313" key="2">
    <source>
        <dbReference type="EMBL" id="ACB84639.1"/>
    </source>
</evidence>
<keyword evidence="3" id="KW-1185">Reference proteome</keyword>
<dbReference type="Proteomes" id="UP000001683">
    <property type="component" value="Chromosome"/>
</dbReference>
<feature type="transmembrane region" description="Helical" evidence="1">
    <location>
        <begin position="22"/>
        <end position="43"/>
    </location>
</feature>
<evidence type="ECO:0000313" key="3">
    <source>
        <dbReference type="Proteomes" id="UP000001683"/>
    </source>
</evidence>